<protein>
    <submittedName>
        <fullName evidence="5">AAA family ATPase</fullName>
    </submittedName>
</protein>
<dbReference type="PROSITE" id="PS00622">
    <property type="entry name" value="HTH_LUXR_1"/>
    <property type="match status" value="1"/>
</dbReference>
<gene>
    <name evidence="5" type="ORF">I7412_40125</name>
</gene>
<keyword evidence="6" id="KW-1185">Reference proteome</keyword>
<dbReference type="InterPro" id="IPR036388">
    <property type="entry name" value="WH-like_DNA-bd_sf"/>
</dbReference>
<dbReference type="SMART" id="SM00421">
    <property type="entry name" value="HTH_LUXR"/>
    <property type="match status" value="1"/>
</dbReference>
<dbReference type="AlphaFoldDB" id="A0A937RN58"/>
<proteinExistence type="predicted"/>
<feature type="compositionally biased region" description="Low complexity" evidence="3">
    <location>
        <begin position="12"/>
        <end position="28"/>
    </location>
</feature>
<dbReference type="PROSITE" id="PS50043">
    <property type="entry name" value="HTH_LUXR_2"/>
    <property type="match status" value="1"/>
</dbReference>
<dbReference type="Gene3D" id="1.25.40.10">
    <property type="entry name" value="Tetratricopeptide repeat domain"/>
    <property type="match status" value="1"/>
</dbReference>
<comment type="caution">
    <text evidence="5">The sequence shown here is derived from an EMBL/GenBank/DDBJ whole genome shotgun (WGS) entry which is preliminary data.</text>
</comment>
<reference evidence="5" key="1">
    <citation type="submission" date="2020-12" db="EMBL/GenBank/DDBJ databases">
        <title>Genomic characterization of non-nitrogen-fixing Frankia strains.</title>
        <authorList>
            <person name="Carlos-Shanley C."/>
            <person name="Guerra T."/>
            <person name="Hahn D."/>
        </authorList>
    </citation>
    <scope>NUCLEOTIDE SEQUENCE</scope>
    <source>
        <strain evidence="5">CN6</strain>
    </source>
</reference>
<dbReference type="SUPFAM" id="SSF48452">
    <property type="entry name" value="TPR-like"/>
    <property type="match status" value="1"/>
</dbReference>
<dbReference type="GO" id="GO:0005737">
    <property type="term" value="C:cytoplasm"/>
    <property type="evidence" value="ECO:0007669"/>
    <property type="project" value="TreeGrafter"/>
</dbReference>
<dbReference type="GO" id="GO:0006355">
    <property type="term" value="P:regulation of DNA-templated transcription"/>
    <property type="evidence" value="ECO:0007669"/>
    <property type="project" value="InterPro"/>
</dbReference>
<dbReference type="InterPro" id="IPR011990">
    <property type="entry name" value="TPR-like_helical_dom_sf"/>
</dbReference>
<evidence type="ECO:0000256" key="1">
    <source>
        <dbReference type="ARBA" id="ARBA00022741"/>
    </source>
</evidence>
<dbReference type="PANTHER" id="PTHR16305">
    <property type="entry name" value="TESTICULAR SOLUBLE ADENYLYL CYCLASE"/>
    <property type="match status" value="1"/>
</dbReference>
<dbReference type="Pfam" id="PF00196">
    <property type="entry name" value="GerE"/>
    <property type="match status" value="1"/>
</dbReference>
<dbReference type="RefSeq" id="WP_203003436.1">
    <property type="nucleotide sequence ID" value="NZ_JADWYU010000118.1"/>
</dbReference>
<dbReference type="PANTHER" id="PTHR16305:SF35">
    <property type="entry name" value="TRANSCRIPTIONAL ACTIVATOR DOMAIN"/>
    <property type="match status" value="1"/>
</dbReference>
<dbReference type="Pfam" id="PF13191">
    <property type="entry name" value="AAA_16"/>
    <property type="match status" value="1"/>
</dbReference>
<dbReference type="CDD" id="cd06170">
    <property type="entry name" value="LuxR_C_like"/>
    <property type="match status" value="1"/>
</dbReference>
<dbReference type="InterPro" id="IPR016032">
    <property type="entry name" value="Sig_transdc_resp-reg_C-effctor"/>
</dbReference>
<dbReference type="GO" id="GO:0004016">
    <property type="term" value="F:adenylate cyclase activity"/>
    <property type="evidence" value="ECO:0007669"/>
    <property type="project" value="TreeGrafter"/>
</dbReference>
<dbReference type="InterPro" id="IPR027417">
    <property type="entry name" value="P-loop_NTPase"/>
</dbReference>
<dbReference type="PRINTS" id="PR00038">
    <property type="entry name" value="HTHLUXR"/>
</dbReference>
<dbReference type="SUPFAM" id="SSF46894">
    <property type="entry name" value="C-terminal effector domain of the bipartite response regulators"/>
    <property type="match status" value="1"/>
</dbReference>
<keyword evidence="1" id="KW-0547">Nucleotide-binding</keyword>
<dbReference type="InterPro" id="IPR000792">
    <property type="entry name" value="Tscrpt_reg_LuxR_C"/>
</dbReference>
<dbReference type="InterPro" id="IPR041664">
    <property type="entry name" value="AAA_16"/>
</dbReference>
<dbReference type="GO" id="GO:0005524">
    <property type="term" value="F:ATP binding"/>
    <property type="evidence" value="ECO:0007669"/>
    <property type="project" value="UniProtKB-KW"/>
</dbReference>
<dbReference type="GO" id="GO:0003677">
    <property type="term" value="F:DNA binding"/>
    <property type="evidence" value="ECO:0007669"/>
    <property type="project" value="InterPro"/>
</dbReference>
<accession>A0A937RN58</accession>
<sequence>MSRVDTIIRAQANRSPGGRAANARPAAGLTRARASTPEASPAGPADGSDRPDRAATGPVPVRGAERERVAREVDRLRWPVPGAAGRILEISGEPGIGKTFLLAEITEHARAQGVTVLSERCTEFEQDIPFGVLAGVLAERLTTEALAGLPPVTAEVLTRNLGPQGALGAAEAPAVPADSTRFSLYRAARTLLEQLAGGGLLLVLDDFHWADDSSVEFLDYLIRRPVEAPLLVVVAHRGRQAHARLRSSLARGVALGTVERLELRGLSLAEAAQVTGLPARSQRLRDLHRDSSGNPLYLLALARAGAHTGSASRLPVGDAVFDRYAALVLGDLAIQGGAQGCLVDAAAVLGDRFDLPGLAAVADLDATTACATLTELVRRDVLRPVEGTPQYCFRHPFLRMLVYANIDPCWRVPAHRRARLLLAEQGAPAGELAVHIERSLAGSDADDLAVLTLAAQDAARSDPRLAARWLRVALRVLPRDAHGDVADPDREFRLRLLLAQALGASGRLADSRDILHEILRASPVGSPGPRVEAVTFCSLMECLLGRYEEARALVAAELELGGRDRPADALRMITAQGIAGVFDGQLTPEADVAFAVRTARARGDRTALVGALALDGLNATLSGDKAAALRTVASCASLVDGLPDTELARHPEYVAALAWTETYLGRTDGAERHFRRGMALSARAGQRHVRPLLLVGLSVTCYRVGRLAEAQQAAGEARELAREIDAHHIRGLALALTSLCGSWTDPRATRAVSIAEQAVGTLRGSGSWWSYVATISLANATTIAGDPERCVGLLVTAGGGPDLPSVPSFLRSACQELLMTALENIQGSRPAPDWVEQLDGPLDADALALSCEHGYARTVHAHVVRARLGPAAAAELYENAAASFAAAGMVYLEAWALILAAKCAAAVDRTPDAAVMFQRARELARECGATSIYEEADKQQRRLAQLAADQADADRGARAGRATESPLAVLTEREREIARIAGTGKKTRDIAAELYLSPRTVDVHLTRIYRKLNVPSRAALARLMSEID</sequence>
<evidence type="ECO:0000256" key="2">
    <source>
        <dbReference type="ARBA" id="ARBA00022840"/>
    </source>
</evidence>
<evidence type="ECO:0000256" key="3">
    <source>
        <dbReference type="SAM" id="MobiDB-lite"/>
    </source>
</evidence>
<dbReference type="Proteomes" id="UP000604475">
    <property type="component" value="Unassembled WGS sequence"/>
</dbReference>
<evidence type="ECO:0000313" key="6">
    <source>
        <dbReference type="Proteomes" id="UP000604475"/>
    </source>
</evidence>
<name>A0A937RN58_9ACTN</name>
<organism evidence="5 6">
    <name type="scientific">Frankia nepalensis</name>
    <dbReference type="NCBI Taxonomy" id="1836974"/>
    <lineage>
        <taxon>Bacteria</taxon>
        <taxon>Bacillati</taxon>
        <taxon>Actinomycetota</taxon>
        <taxon>Actinomycetes</taxon>
        <taxon>Frankiales</taxon>
        <taxon>Frankiaceae</taxon>
        <taxon>Frankia</taxon>
    </lineage>
</organism>
<evidence type="ECO:0000259" key="4">
    <source>
        <dbReference type="PROSITE" id="PS50043"/>
    </source>
</evidence>
<feature type="domain" description="HTH luxR-type" evidence="4">
    <location>
        <begin position="963"/>
        <end position="1028"/>
    </location>
</feature>
<feature type="region of interest" description="Disordered" evidence="3">
    <location>
        <begin position="1"/>
        <end position="68"/>
    </location>
</feature>
<evidence type="ECO:0000313" key="5">
    <source>
        <dbReference type="EMBL" id="MBL7633260.1"/>
    </source>
</evidence>
<dbReference type="EMBL" id="JAEACQ010000378">
    <property type="protein sequence ID" value="MBL7633260.1"/>
    <property type="molecule type" value="Genomic_DNA"/>
</dbReference>
<dbReference type="SUPFAM" id="SSF52540">
    <property type="entry name" value="P-loop containing nucleoside triphosphate hydrolases"/>
    <property type="match status" value="1"/>
</dbReference>
<dbReference type="Gene3D" id="1.10.10.10">
    <property type="entry name" value="Winged helix-like DNA-binding domain superfamily/Winged helix DNA-binding domain"/>
    <property type="match status" value="1"/>
</dbReference>
<keyword evidence="2" id="KW-0067">ATP-binding</keyword>